<dbReference type="Pfam" id="PF05658">
    <property type="entry name" value="YadA_head"/>
    <property type="match status" value="4"/>
</dbReference>
<evidence type="ECO:0000256" key="1">
    <source>
        <dbReference type="SAM" id="SignalP"/>
    </source>
</evidence>
<dbReference type="OrthoDB" id="1228095at2"/>
<dbReference type="Proteomes" id="UP000236182">
    <property type="component" value="Unassembled WGS sequence"/>
</dbReference>
<dbReference type="InterPro" id="IPR008640">
    <property type="entry name" value="Adhesin_Head_dom"/>
</dbReference>
<evidence type="ECO:0000313" key="3">
    <source>
        <dbReference type="EMBL" id="PWN67790.1"/>
    </source>
</evidence>
<evidence type="ECO:0000313" key="4">
    <source>
        <dbReference type="Proteomes" id="UP000236182"/>
    </source>
</evidence>
<name>A0A316XA93_9FLAO</name>
<dbReference type="AlphaFoldDB" id="A0A316XA93"/>
<dbReference type="RefSeq" id="WP_109618442.1">
    <property type="nucleotide sequence ID" value="NZ_PPEI02000001.1"/>
</dbReference>
<dbReference type="InterPro" id="IPR011049">
    <property type="entry name" value="Serralysin-like_metalloprot_C"/>
</dbReference>
<feature type="domain" description="Trimeric autotransporter adhesin YadA-like head" evidence="2">
    <location>
        <begin position="200"/>
        <end position="223"/>
    </location>
</feature>
<dbReference type="Gene3D" id="2.150.10.10">
    <property type="entry name" value="Serralysin-like metalloprotease, C-terminal"/>
    <property type="match status" value="2"/>
</dbReference>
<dbReference type="CDD" id="cd12820">
    <property type="entry name" value="LbR_YadA-like"/>
    <property type="match status" value="1"/>
</dbReference>
<accession>A0A316XA93</accession>
<comment type="caution">
    <text evidence="3">The sequence shown here is derived from an EMBL/GenBank/DDBJ whole genome shotgun (WGS) entry which is preliminary data.</text>
</comment>
<protein>
    <recommendedName>
        <fullName evidence="2">Trimeric autotransporter adhesin YadA-like head domain-containing protein</fullName>
    </recommendedName>
</protein>
<feature type="chain" id="PRO_5016311277" description="Trimeric autotransporter adhesin YadA-like head domain-containing protein" evidence="1">
    <location>
        <begin position="20"/>
        <end position="578"/>
    </location>
</feature>
<feature type="domain" description="Trimeric autotransporter adhesin YadA-like head" evidence="2">
    <location>
        <begin position="228"/>
        <end position="252"/>
    </location>
</feature>
<dbReference type="EMBL" id="PPEI02000001">
    <property type="protein sequence ID" value="PWN67790.1"/>
    <property type="molecule type" value="Genomic_DNA"/>
</dbReference>
<dbReference type="SUPFAM" id="SSF101967">
    <property type="entry name" value="Adhesin YadA, collagen-binding domain"/>
    <property type="match status" value="1"/>
</dbReference>
<reference evidence="3" key="1">
    <citation type="submission" date="2018-04" db="EMBL/GenBank/DDBJ databases">
        <title>Draft Genome Sequences of Chryseobacterium lactis NCTC11390T isolated from milk, Chryseobacterium oncorhynchi 701B-08T from rainbow trout, and Chryseobacterium viscerum 687B-08T from diseased fish.</title>
        <authorList>
            <person name="Jeong J.-J."/>
            <person name="Lee Y.J."/>
            <person name="Pathiraja D."/>
            <person name="Park B."/>
            <person name="Choi I.-G."/>
            <person name="Kim K.D."/>
        </authorList>
    </citation>
    <scope>NUCLEOTIDE SEQUENCE [LARGE SCALE GENOMIC DNA]</scope>
    <source>
        <strain evidence="3">701B-08</strain>
    </source>
</reference>
<feature type="signal peptide" evidence="1">
    <location>
        <begin position="1"/>
        <end position="19"/>
    </location>
</feature>
<proteinExistence type="predicted"/>
<sequence>MKKSTLFLGALLSSGFLFSQVGVNTDQPKATLDIMAFPSDATKTDGFIAPRLKGSELKAKDALYAGSQTGAIVYITEALLPADTTVKTINVTSTGYFYFDGTIWQRIGNGTTLSTEPWNIQGTTNPATANTQNIYQTGSIAVGKNSVYVNGANPVMLDVEGAIRGGTGHIGLVGVNSIALGEENTASETNSVAIGTGNTASGSQSIALGSGVTASGDRSIALGIGGEASGKYATAMGLSSNASGEASTAMGSITTASGYASTATGEYTTASNNFATATGENTTANGIASTAAGRSTVASSMTEFVVGQLNAITTGNPNDVMGTDAAFQVGNGDFNTNVSNNAMTVLKSGKTGIAITGIEATAKPTEFLDLGTGTARVRHLPANGAANAIYTQGNGTASATQNQTFMATKTVVADANGVLGYVDGLPGTNPSGVQNLTYARKTVSPLTTTTPTDSEVSIGNITFRFNGTSSSAANIEYKVSQSNHVTILYHKGGNGGTNLEEWGRQASVAGTWYSLTGEVGNATRDINPGNRDIAYSIITLHNTKDVYRVTANTNGDIAANGAVPAVASSITLFVEKLQ</sequence>
<keyword evidence="4" id="KW-1185">Reference proteome</keyword>
<keyword evidence="1" id="KW-0732">Signal</keyword>
<dbReference type="GO" id="GO:0019867">
    <property type="term" value="C:outer membrane"/>
    <property type="evidence" value="ECO:0007669"/>
    <property type="project" value="InterPro"/>
</dbReference>
<organism evidence="3 4">
    <name type="scientific">Chryseobacterium oncorhynchi</name>
    <dbReference type="NCBI Taxonomy" id="741074"/>
    <lineage>
        <taxon>Bacteria</taxon>
        <taxon>Pseudomonadati</taxon>
        <taxon>Bacteroidota</taxon>
        <taxon>Flavobacteriia</taxon>
        <taxon>Flavobacteriales</taxon>
        <taxon>Weeksellaceae</taxon>
        <taxon>Chryseobacterium group</taxon>
        <taxon>Chryseobacterium</taxon>
    </lineage>
</organism>
<gene>
    <name evidence="3" type="ORF">C1638_004115</name>
</gene>
<feature type="domain" description="Trimeric autotransporter adhesin YadA-like head" evidence="2">
    <location>
        <begin position="174"/>
        <end position="197"/>
    </location>
</feature>
<evidence type="ECO:0000259" key="2">
    <source>
        <dbReference type="Pfam" id="PF05658"/>
    </source>
</evidence>
<feature type="domain" description="Trimeric autotransporter adhesin YadA-like head" evidence="2">
    <location>
        <begin position="255"/>
        <end position="270"/>
    </location>
</feature>